<reference evidence="2" key="2">
    <citation type="journal article" date="2023" name="IMA Fungus">
        <title>Comparative genomic study of the Penicillium genus elucidates a diverse pangenome and 15 lateral gene transfer events.</title>
        <authorList>
            <person name="Petersen C."/>
            <person name="Sorensen T."/>
            <person name="Nielsen M.R."/>
            <person name="Sondergaard T.E."/>
            <person name="Sorensen J.L."/>
            <person name="Fitzpatrick D.A."/>
            <person name="Frisvad J.C."/>
            <person name="Nielsen K.L."/>
        </authorList>
    </citation>
    <scope>NUCLEOTIDE SEQUENCE</scope>
    <source>
        <strain evidence="2">IBT 16849</strain>
    </source>
</reference>
<evidence type="ECO:0000313" key="2">
    <source>
        <dbReference type="EMBL" id="KAJ5188672.1"/>
    </source>
</evidence>
<feature type="region of interest" description="Disordered" evidence="1">
    <location>
        <begin position="856"/>
        <end position="914"/>
    </location>
</feature>
<feature type="compositionally biased region" description="Polar residues" evidence="1">
    <location>
        <begin position="668"/>
        <end position="692"/>
    </location>
</feature>
<protein>
    <submittedName>
        <fullName evidence="2">Uncharacterized protein</fullName>
    </submittedName>
</protein>
<feature type="compositionally biased region" description="Low complexity" evidence="1">
    <location>
        <begin position="732"/>
        <end position="745"/>
    </location>
</feature>
<dbReference type="Proteomes" id="UP001150879">
    <property type="component" value="Unassembled WGS sequence"/>
</dbReference>
<comment type="caution">
    <text evidence="2">The sequence shown here is derived from an EMBL/GenBank/DDBJ whole genome shotgun (WGS) entry which is preliminary data.</text>
</comment>
<dbReference type="OrthoDB" id="4159838at2759"/>
<name>A0A9W9J2K1_9EURO</name>
<feature type="region of interest" description="Disordered" evidence="1">
    <location>
        <begin position="668"/>
        <end position="693"/>
    </location>
</feature>
<evidence type="ECO:0000313" key="3">
    <source>
        <dbReference type="Proteomes" id="UP001150879"/>
    </source>
</evidence>
<dbReference type="EMBL" id="JAPQKP010000005">
    <property type="protein sequence ID" value="KAJ5188672.1"/>
    <property type="molecule type" value="Genomic_DNA"/>
</dbReference>
<feature type="compositionally biased region" description="Acidic residues" evidence="1">
    <location>
        <begin position="905"/>
        <end position="914"/>
    </location>
</feature>
<feature type="compositionally biased region" description="Basic residues" evidence="1">
    <location>
        <begin position="85"/>
        <end position="95"/>
    </location>
</feature>
<accession>A0A9W9J2K1</accession>
<feature type="compositionally biased region" description="Basic and acidic residues" evidence="1">
    <location>
        <begin position="96"/>
        <end position="107"/>
    </location>
</feature>
<organism evidence="2 3">
    <name type="scientific">Penicillium cf. griseofulvum</name>
    <dbReference type="NCBI Taxonomy" id="2972120"/>
    <lineage>
        <taxon>Eukaryota</taxon>
        <taxon>Fungi</taxon>
        <taxon>Dikarya</taxon>
        <taxon>Ascomycota</taxon>
        <taxon>Pezizomycotina</taxon>
        <taxon>Eurotiomycetes</taxon>
        <taxon>Eurotiomycetidae</taxon>
        <taxon>Eurotiales</taxon>
        <taxon>Aspergillaceae</taxon>
        <taxon>Penicillium</taxon>
    </lineage>
</organism>
<reference evidence="2" key="1">
    <citation type="submission" date="2022-11" db="EMBL/GenBank/DDBJ databases">
        <authorList>
            <person name="Petersen C."/>
        </authorList>
    </citation>
    <scope>NUCLEOTIDE SEQUENCE</scope>
    <source>
        <strain evidence="2">IBT 16849</strain>
    </source>
</reference>
<keyword evidence="3" id="KW-1185">Reference proteome</keyword>
<feature type="compositionally biased region" description="Basic and acidic residues" evidence="1">
    <location>
        <begin position="40"/>
        <end position="63"/>
    </location>
</feature>
<proteinExistence type="predicted"/>
<feature type="compositionally biased region" description="Polar residues" evidence="1">
    <location>
        <begin position="829"/>
        <end position="841"/>
    </location>
</feature>
<feature type="compositionally biased region" description="Polar residues" evidence="1">
    <location>
        <begin position="799"/>
        <end position="816"/>
    </location>
</feature>
<gene>
    <name evidence="2" type="ORF">N7472_007686</name>
</gene>
<feature type="region of interest" description="Disordered" evidence="1">
    <location>
        <begin position="730"/>
        <end position="841"/>
    </location>
</feature>
<sequence length="914" mass="102332">MEDAQATAKWANRVLRPLTSICRRIAKHKETLSIIATDSKPQETAEGKDVPSLEADHKTESRHNCSGSDADPDENDPAWIPGKKPERRRPRHKYSSKAEEGRGEKRNRLSIHSPEAPRILPGAIEVATPLITGRRWEMPPSAQSERAEGYVNLNIQPSQPLVFRDRYSLHKSPWQELLDQSGDPGFADIAHNLDRVFQNFLCNTVISKREVKPLPESSRRGARSLLSMVTRSLPEFIAKEQEAQDELDEGGDEDMCDAYFTELEAFYAPHGTCWKPLREAVRAQGIYLVSTLIHNHWITDSIACALIEKCRSFAPEESDSLLSTLLSTRKNYPYPQALRPAVDHDPSDPIRLLQKYAHHGVANRSFIFDELAKLLLRGVLPPEWMGTKLWTSWMTRATISLSKEDEDCPAATRLIEAVILSASDVRPVTAARSSTPKSRLKGKTSRARATRVASSTAWEISNIARPCPLPVEDALSNQVISLMAALCGMHISRSRASDHTDCADGTTASYITSYLHTALQRELDSNSVTQRHDSTPHQLLRRGCILLATSLIQCNDKLLLNDNHHVMASTVNIDKCAEFIASHSDMVRELALFVQQAFRCLRKITEGETEHTSGEIRDMVSQLARLADTHALSVFLGRVAAEAAMEFAEATGDPDDHMWAVDVQEAAVTTQRQDETAQTSLEEPEESSQSTGLFRWEDSIGEWVASTPATKGKPILVRKSQRPLRMLSSPVPCITSSSDTDCSSPEFDRFPDSISNLTSSPPPIATKRTFEETEVSSFRPRKRQRQRPTAVVVVDRGGNSPQIRSPTPSRYNSTVEPVTRRGILRERSANLTRRTAPATQQARKVEVVIINHRESNPYQPTVRPTLERAAKQINRPERRRSTRPSVSTMRRIEPTPPQRVNSYQDDSDDELSFL</sequence>
<feature type="compositionally biased region" description="Basic and acidic residues" evidence="1">
    <location>
        <begin position="865"/>
        <end position="876"/>
    </location>
</feature>
<dbReference type="AlphaFoldDB" id="A0A9W9J2K1"/>
<feature type="region of interest" description="Disordered" evidence="1">
    <location>
        <begin position="32"/>
        <end position="115"/>
    </location>
</feature>
<evidence type="ECO:0000256" key="1">
    <source>
        <dbReference type="SAM" id="MobiDB-lite"/>
    </source>
</evidence>